<proteinExistence type="predicted"/>
<evidence type="ECO:0000313" key="8">
    <source>
        <dbReference type="Proteomes" id="UP000594261"/>
    </source>
</evidence>
<dbReference type="GO" id="GO:0046983">
    <property type="term" value="F:protein dimerization activity"/>
    <property type="evidence" value="ECO:0007669"/>
    <property type="project" value="InterPro"/>
</dbReference>
<dbReference type="InterPro" id="IPR036879">
    <property type="entry name" value="TF_MADSbox_sf"/>
</dbReference>
<dbReference type="Pfam" id="PF00319">
    <property type="entry name" value="SRF-TF"/>
    <property type="match status" value="1"/>
</dbReference>
<dbReference type="GO" id="GO:0000981">
    <property type="term" value="F:DNA-binding transcription factor activity, RNA polymerase II-specific"/>
    <property type="evidence" value="ECO:0007669"/>
    <property type="project" value="InterPro"/>
</dbReference>
<dbReference type="OMA" id="AKLEIWP"/>
<organism evidence="7 8">
    <name type="scientific">Quercus lobata</name>
    <name type="common">Valley oak</name>
    <dbReference type="NCBI Taxonomy" id="97700"/>
    <lineage>
        <taxon>Eukaryota</taxon>
        <taxon>Viridiplantae</taxon>
        <taxon>Streptophyta</taxon>
        <taxon>Embryophyta</taxon>
        <taxon>Tracheophyta</taxon>
        <taxon>Spermatophyta</taxon>
        <taxon>Magnoliopsida</taxon>
        <taxon>eudicotyledons</taxon>
        <taxon>Gunneridae</taxon>
        <taxon>Pentapetalae</taxon>
        <taxon>rosids</taxon>
        <taxon>fabids</taxon>
        <taxon>Fagales</taxon>
        <taxon>Fagaceae</taxon>
        <taxon>Quercus</taxon>
    </lineage>
</organism>
<dbReference type="GO" id="GO:0045944">
    <property type="term" value="P:positive regulation of transcription by RNA polymerase II"/>
    <property type="evidence" value="ECO:0007669"/>
    <property type="project" value="InterPro"/>
</dbReference>
<dbReference type="AlphaFoldDB" id="A0A7N2MJ98"/>
<dbReference type="GO" id="GO:0000987">
    <property type="term" value="F:cis-regulatory region sequence-specific DNA binding"/>
    <property type="evidence" value="ECO:0007669"/>
    <property type="project" value="InterPro"/>
</dbReference>
<dbReference type="InterPro" id="IPR002100">
    <property type="entry name" value="TF_MADSbox"/>
</dbReference>
<dbReference type="PRINTS" id="PR00404">
    <property type="entry name" value="MADSDOMAIN"/>
</dbReference>
<evidence type="ECO:0000313" key="7">
    <source>
        <dbReference type="EnsemblPlants" id="QL09p041547:mrna:CDS:1"/>
    </source>
</evidence>
<dbReference type="Gramene" id="QL09p041547:mrna">
    <property type="protein sequence ID" value="QL09p041547:mrna:CDS:1"/>
    <property type="gene ID" value="QL09p041547"/>
</dbReference>
<evidence type="ECO:0000256" key="4">
    <source>
        <dbReference type="ARBA" id="ARBA00023163"/>
    </source>
</evidence>
<dbReference type="InterPro" id="IPR050142">
    <property type="entry name" value="MADS-box/MEF2_TF"/>
</dbReference>
<dbReference type="FunCoup" id="A0A7N2MJ98">
    <property type="interactions" value="28"/>
</dbReference>
<dbReference type="PANTHER" id="PTHR48019">
    <property type="entry name" value="SERUM RESPONSE FACTOR HOMOLOG"/>
    <property type="match status" value="1"/>
</dbReference>
<dbReference type="EMBL" id="LRBV02000009">
    <property type="status" value="NOT_ANNOTATED_CDS"/>
    <property type="molecule type" value="Genomic_DNA"/>
</dbReference>
<dbReference type="SUPFAM" id="SSF55455">
    <property type="entry name" value="SRF-like"/>
    <property type="match status" value="1"/>
</dbReference>
<evidence type="ECO:0000256" key="3">
    <source>
        <dbReference type="ARBA" id="ARBA00023125"/>
    </source>
</evidence>
<dbReference type="InParanoid" id="A0A7N2MJ98"/>
<evidence type="ECO:0000256" key="2">
    <source>
        <dbReference type="ARBA" id="ARBA00023015"/>
    </source>
</evidence>
<keyword evidence="3" id="KW-0238">DNA-binding</keyword>
<accession>A0A7N2MJ98</accession>
<reference evidence="7" key="2">
    <citation type="submission" date="2021-01" db="UniProtKB">
        <authorList>
            <consortium name="EnsemblPlants"/>
        </authorList>
    </citation>
    <scope>IDENTIFICATION</scope>
</reference>
<evidence type="ECO:0000256" key="5">
    <source>
        <dbReference type="ARBA" id="ARBA00023242"/>
    </source>
</evidence>
<dbReference type="SMART" id="SM00432">
    <property type="entry name" value="MADS"/>
    <property type="match status" value="1"/>
</dbReference>
<keyword evidence="4" id="KW-0804">Transcription</keyword>
<feature type="domain" description="MADS-box" evidence="6">
    <location>
        <begin position="1"/>
        <end position="51"/>
    </location>
</feature>
<keyword evidence="8" id="KW-1185">Reference proteome</keyword>
<dbReference type="Gene3D" id="3.40.1810.10">
    <property type="entry name" value="Transcription factor, MADS-box"/>
    <property type="match status" value="1"/>
</dbReference>
<dbReference type="EnsemblPlants" id="QL09p041547:mrna">
    <property type="protein sequence ID" value="QL09p041547:mrna:CDS:1"/>
    <property type="gene ID" value="QL09p041547"/>
</dbReference>
<name>A0A7N2MJ98_QUELO</name>
<comment type="subcellular location">
    <subcellularLocation>
        <location evidence="1">Nucleus</location>
    </subcellularLocation>
</comment>
<dbReference type="CDD" id="cd00266">
    <property type="entry name" value="MADS_SRF_like"/>
    <property type="match status" value="1"/>
</dbReference>
<keyword evidence="5" id="KW-0539">Nucleus</keyword>
<dbReference type="GO" id="GO:0005634">
    <property type="term" value="C:nucleus"/>
    <property type="evidence" value="ECO:0007669"/>
    <property type="project" value="UniProtKB-SubCell"/>
</dbReference>
<evidence type="ECO:0000256" key="1">
    <source>
        <dbReference type="ARBA" id="ARBA00004123"/>
    </source>
</evidence>
<dbReference type="Proteomes" id="UP000594261">
    <property type="component" value="Chromosome 9"/>
</dbReference>
<sequence>MGRGKLPMELIKSEKSRNMTFQKRKKGLMKKAYEFSTLCGVQTCMIIYGPKFQERPMELETWPQNHDEVVERIKRYNENLVHKRPRGSTTLSDFFIERNKKVEIEILRLRKNIFKAKYPTCDDRIETLPEDQLAVALDVLDAKFEAVTRAMKMLQGKHLMIEKSSTSGNMLGGHVPHHPELMRNHYDSLQMQALQCQDSSIKPLDIQFPTQFQSPQGSQMLPINTSHYGDHMDNSFMNLLYAAEWTQFNTVSSNNIVPYAPLNDTSNYNIMPGMLENTVLNNPSASMNYYDLTKRFSIPQHVPYPMLPSISSQTPSFQVNELYDISQFDMKNKNAMI</sequence>
<reference evidence="7 8" key="1">
    <citation type="journal article" date="2016" name="G3 (Bethesda)">
        <title>First Draft Assembly and Annotation of the Genome of a California Endemic Oak Quercus lobata Nee (Fagaceae).</title>
        <authorList>
            <person name="Sork V.L."/>
            <person name="Fitz-Gibbon S.T."/>
            <person name="Puiu D."/>
            <person name="Crepeau M."/>
            <person name="Gugger P.F."/>
            <person name="Sherman R."/>
            <person name="Stevens K."/>
            <person name="Langley C.H."/>
            <person name="Pellegrini M."/>
            <person name="Salzberg S.L."/>
        </authorList>
    </citation>
    <scope>NUCLEOTIDE SEQUENCE [LARGE SCALE GENOMIC DNA]</scope>
    <source>
        <strain evidence="7 8">cv. SW786</strain>
    </source>
</reference>
<protein>
    <recommendedName>
        <fullName evidence="6">MADS-box domain-containing protein</fullName>
    </recommendedName>
</protein>
<dbReference type="InterPro" id="IPR033897">
    <property type="entry name" value="SRF-like_MADS-box"/>
</dbReference>
<keyword evidence="2" id="KW-0805">Transcription regulation</keyword>
<evidence type="ECO:0000259" key="6">
    <source>
        <dbReference type="PROSITE" id="PS50066"/>
    </source>
</evidence>
<dbReference type="PROSITE" id="PS50066">
    <property type="entry name" value="MADS_BOX_2"/>
    <property type="match status" value="1"/>
</dbReference>